<dbReference type="AlphaFoldDB" id="X6P893"/>
<evidence type="ECO:0000313" key="1">
    <source>
        <dbReference type="EMBL" id="ETO34381.1"/>
    </source>
</evidence>
<dbReference type="Gene3D" id="3.80.10.10">
    <property type="entry name" value="Ribonuclease Inhibitor"/>
    <property type="match status" value="1"/>
</dbReference>
<keyword evidence="2" id="KW-1185">Reference proteome</keyword>
<comment type="caution">
    <text evidence="1">The sequence shown here is derived from an EMBL/GenBank/DDBJ whole genome shotgun (WGS) entry which is preliminary data.</text>
</comment>
<sequence length="336" mass="39127">MYSWSDFFSNFNFNLQHFECETEIPSHLLRFPQPMLKYVKVKSLTKEVVDWLSKCDNVDTLVVSTKKKKRLLDWLSFISGYPSFGKSLTHLTLNRQCFSRTIGEVMGAIKQCCKELQVLIISHCSFRSLFNEEDTLNSYDKHVPTQDNNPISFNETASLSKLSAYVRIHIHVHMLCIYVYTVCFVHNRGLKSLTLCGHNVNKYTIECLVTHFKQSLETLHIEECDIAFVFFDIKLLGRLKHLRELHLEKNVTFSNVVQTNPISDQLPFDQHTRKQDKTDQKEISLLSHESARRKYVADTLNNDVFEKSQMVQVFISSTDPSRTLHKVLFLLSFCLE</sequence>
<evidence type="ECO:0000313" key="2">
    <source>
        <dbReference type="Proteomes" id="UP000023152"/>
    </source>
</evidence>
<organism evidence="1 2">
    <name type="scientific">Reticulomyxa filosa</name>
    <dbReference type="NCBI Taxonomy" id="46433"/>
    <lineage>
        <taxon>Eukaryota</taxon>
        <taxon>Sar</taxon>
        <taxon>Rhizaria</taxon>
        <taxon>Retaria</taxon>
        <taxon>Foraminifera</taxon>
        <taxon>Monothalamids</taxon>
        <taxon>Reticulomyxidae</taxon>
        <taxon>Reticulomyxa</taxon>
    </lineage>
</organism>
<dbReference type="Proteomes" id="UP000023152">
    <property type="component" value="Unassembled WGS sequence"/>
</dbReference>
<accession>X6P893</accession>
<dbReference type="EMBL" id="ASPP01002627">
    <property type="protein sequence ID" value="ETO34381.1"/>
    <property type="molecule type" value="Genomic_DNA"/>
</dbReference>
<reference evidence="1 2" key="1">
    <citation type="journal article" date="2013" name="Curr. Biol.">
        <title>The Genome of the Foraminiferan Reticulomyxa filosa.</title>
        <authorList>
            <person name="Glockner G."/>
            <person name="Hulsmann N."/>
            <person name="Schleicher M."/>
            <person name="Noegel A.A."/>
            <person name="Eichinger L."/>
            <person name="Gallinger C."/>
            <person name="Pawlowski J."/>
            <person name="Sierra R."/>
            <person name="Euteneuer U."/>
            <person name="Pillet L."/>
            <person name="Moustafa A."/>
            <person name="Platzer M."/>
            <person name="Groth M."/>
            <person name="Szafranski K."/>
            <person name="Schliwa M."/>
        </authorList>
    </citation>
    <scope>NUCLEOTIDE SEQUENCE [LARGE SCALE GENOMIC DNA]</scope>
</reference>
<name>X6P893_RETFI</name>
<proteinExistence type="predicted"/>
<dbReference type="SUPFAM" id="SSF52047">
    <property type="entry name" value="RNI-like"/>
    <property type="match status" value="1"/>
</dbReference>
<protein>
    <submittedName>
        <fullName evidence="1">Uncharacterized protein</fullName>
    </submittedName>
</protein>
<gene>
    <name evidence="1" type="ORF">RFI_02712</name>
</gene>
<dbReference type="InterPro" id="IPR032675">
    <property type="entry name" value="LRR_dom_sf"/>
</dbReference>